<dbReference type="Gene3D" id="1.10.760.10">
    <property type="entry name" value="Cytochrome c-like domain"/>
    <property type="match status" value="1"/>
</dbReference>
<keyword evidence="1 4" id="KW-0349">Heme</keyword>
<dbReference type="SUPFAM" id="SSF46626">
    <property type="entry name" value="Cytochrome c"/>
    <property type="match status" value="1"/>
</dbReference>
<evidence type="ECO:0000256" key="5">
    <source>
        <dbReference type="SAM" id="SignalP"/>
    </source>
</evidence>
<dbReference type="InterPro" id="IPR009056">
    <property type="entry name" value="Cyt_c-like_dom"/>
</dbReference>
<dbReference type="PANTHER" id="PTHR35008:SF4">
    <property type="entry name" value="BLL4482 PROTEIN"/>
    <property type="match status" value="1"/>
</dbReference>
<dbReference type="PROSITE" id="PS51007">
    <property type="entry name" value="CYTC"/>
    <property type="match status" value="1"/>
</dbReference>
<gene>
    <name evidence="7" type="primary">cycA</name>
    <name evidence="7" type="ORF">ODE01S_22440</name>
</gene>
<dbReference type="GO" id="GO:0009055">
    <property type="term" value="F:electron transfer activity"/>
    <property type="evidence" value="ECO:0007669"/>
    <property type="project" value="InterPro"/>
</dbReference>
<evidence type="ECO:0000259" key="6">
    <source>
        <dbReference type="PROSITE" id="PS51007"/>
    </source>
</evidence>
<organism evidence="7 8">
    <name type="scientific">Oceanithermus desulfurans NBRC 100063</name>
    <dbReference type="NCBI Taxonomy" id="1227550"/>
    <lineage>
        <taxon>Bacteria</taxon>
        <taxon>Thermotogati</taxon>
        <taxon>Deinococcota</taxon>
        <taxon>Deinococci</taxon>
        <taxon>Thermales</taxon>
        <taxon>Thermaceae</taxon>
        <taxon>Oceanithermus</taxon>
    </lineage>
</organism>
<feature type="signal peptide" evidence="5">
    <location>
        <begin position="1"/>
        <end position="20"/>
    </location>
</feature>
<comment type="caution">
    <text evidence="7">The sequence shown here is derived from an EMBL/GenBank/DDBJ whole genome shotgun (WGS) entry which is preliminary data.</text>
</comment>
<name>A0A511RMD6_9DEIN</name>
<sequence>MMKKIAFLIGVLALGALALAASGEQVYAQCAGCHQANGQGVPGAFPPLAKELPLIVAKGDAGRQFLIQVVLFGVQGPIVAQGKTYNSAMPPYGHLSDADVAAVLNYALTAWGNDKLLPEGFKPLTAEEVKALRATKLSPQQVFENWKKLGLK</sequence>
<reference evidence="7 8" key="1">
    <citation type="submission" date="2019-07" db="EMBL/GenBank/DDBJ databases">
        <title>Whole genome shotgun sequence of Oceanithermus desulfurans NBRC 100063.</title>
        <authorList>
            <person name="Hosoyama A."/>
            <person name="Uohara A."/>
            <person name="Ohji S."/>
            <person name="Ichikawa N."/>
        </authorList>
    </citation>
    <scope>NUCLEOTIDE SEQUENCE [LARGE SCALE GENOMIC DNA]</scope>
    <source>
        <strain evidence="7 8">NBRC 100063</strain>
    </source>
</reference>
<protein>
    <submittedName>
        <fullName evidence="7">Cytochrome c-552</fullName>
    </submittedName>
</protein>
<dbReference type="AlphaFoldDB" id="A0A511RMD6"/>
<dbReference type="PANTHER" id="PTHR35008">
    <property type="entry name" value="BLL4482 PROTEIN-RELATED"/>
    <property type="match status" value="1"/>
</dbReference>
<dbReference type="Proteomes" id="UP000321827">
    <property type="component" value="Unassembled WGS sequence"/>
</dbReference>
<feature type="domain" description="Cytochrome c" evidence="6">
    <location>
        <begin position="18"/>
        <end position="111"/>
    </location>
</feature>
<evidence type="ECO:0000313" key="8">
    <source>
        <dbReference type="Proteomes" id="UP000321827"/>
    </source>
</evidence>
<dbReference type="GO" id="GO:0020037">
    <property type="term" value="F:heme binding"/>
    <property type="evidence" value="ECO:0007669"/>
    <property type="project" value="InterPro"/>
</dbReference>
<evidence type="ECO:0000256" key="2">
    <source>
        <dbReference type="ARBA" id="ARBA00022723"/>
    </source>
</evidence>
<keyword evidence="2 4" id="KW-0479">Metal-binding</keyword>
<feature type="chain" id="PRO_5021806657" evidence="5">
    <location>
        <begin position="21"/>
        <end position="152"/>
    </location>
</feature>
<dbReference type="Pfam" id="PF00034">
    <property type="entry name" value="Cytochrom_C"/>
    <property type="match status" value="1"/>
</dbReference>
<keyword evidence="5" id="KW-0732">Signal</keyword>
<dbReference type="InterPro" id="IPR051459">
    <property type="entry name" value="Cytochrome_c-type_DH"/>
</dbReference>
<evidence type="ECO:0000256" key="4">
    <source>
        <dbReference type="PROSITE-ProRule" id="PRU00433"/>
    </source>
</evidence>
<dbReference type="EMBL" id="BJXN01000022">
    <property type="protein sequence ID" value="GEM90810.1"/>
    <property type="molecule type" value="Genomic_DNA"/>
</dbReference>
<proteinExistence type="predicted"/>
<evidence type="ECO:0000313" key="7">
    <source>
        <dbReference type="EMBL" id="GEM90810.1"/>
    </source>
</evidence>
<accession>A0A511RMD6</accession>
<dbReference type="GO" id="GO:0046872">
    <property type="term" value="F:metal ion binding"/>
    <property type="evidence" value="ECO:0007669"/>
    <property type="project" value="UniProtKB-KW"/>
</dbReference>
<evidence type="ECO:0000256" key="1">
    <source>
        <dbReference type="ARBA" id="ARBA00022617"/>
    </source>
</evidence>
<dbReference type="InterPro" id="IPR036909">
    <property type="entry name" value="Cyt_c-like_dom_sf"/>
</dbReference>
<keyword evidence="3 4" id="KW-0408">Iron</keyword>
<evidence type="ECO:0000256" key="3">
    <source>
        <dbReference type="ARBA" id="ARBA00023004"/>
    </source>
</evidence>